<organism evidence="1">
    <name type="scientific">marine sediment metagenome</name>
    <dbReference type="NCBI Taxonomy" id="412755"/>
    <lineage>
        <taxon>unclassified sequences</taxon>
        <taxon>metagenomes</taxon>
        <taxon>ecological metagenomes</taxon>
    </lineage>
</organism>
<sequence>RTAGTAKIPLANESTKPLRDTSGFVISPASDGLVW</sequence>
<name>X1PBF0_9ZZZZ</name>
<gene>
    <name evidence="1" type="ORF">S06H3_52944</name>
</gene>
<comment type="caution">
    <text evidence="1">The sequence shown here is derived from an EMBL/GenBank/DDBJ whole genome shotgun (WGS) entry which is preliminary data.</text>
</comment>
<accession>X1PBF0</accession>
<feature type="non-terminal residue" evidence="1">
    <location>
        <position position="1"/>
    </location>
</feature>
<evidence type="ECO:0000313" key="1">
    <source>
        <dbReference type="EMBL" id="GAI53168.1"/>
    </source>
</evidence>
<reference evidence="1" key="1">
    <citation type="journal article" date="2014" name="Front. Microbiol.">
        <title>High frequency of phylogenetically diverse reductive dehalogenase-homologous genes in deep subseafloor sedimentary metagenomes.</title>
        <authorList>
            <person name="Kawai M."/>
            <person name="Futagami T."/>
            <person name="Toyoda A."/>
            <person name="Takaki Y."/>
            <person name="Nishi S."/>
            <person name="Hori S."/>
            <person name="Arai W."/>
            <person name="Tsubouchi T."/>
            <person name="Morono Y."/>
            <person name="Uchiyama I."/>
            <person name="Ito T."/>
            <person name="Fujiyama A."/>
            <person name="Inagaki F."/>
            <person name="Takami H."/>
        </authorList>
    </citation>
    <scope>NUCLEOTIDE SEQUENCE</scope>
    <source>
        <strain evidence="1">Expedition CK06-06</strain>
    </source>
</reference>
<dbReference type="AlphaFoldDB" id="X1PBF0"/>
<dbReference type="EMBL" id="BARV01033718">
    <property type="protein sequence ID" value="GAI53168.1"/>
    <property type="molecule type" value="Genomic_DNA"/>
</dbReference>
<protein>
    <submittedName>
        <fullName evidence="1">Uncharacterized protein</fullName>
    </submittedName>
</protein>
<proteinExistence type="predicted"/>